<dbReference type="PANTHER" id="PTHR43495">
    <property type="entry name" value="GABA PERMEASE"/>
    <property type="match status" value="1"/>
</dbReference>
<organism evidence="9 10">
    <name type="scientific">Immersiella caudata</name>
    <dbReference type="NCBI Taxonomy" id="314043"/>
    <lineage>
        <taxon>Eukaryota</taxon>
        <taxon>Fungi</taxon>
        <taxon>Dikarya</taxon>
        <taxon>Ascomycota</taxon>
        <taxon>Pezizomycotina</taxon>
        <taxon>Sordariomycetes</taxon>
        <taxon>Sordariomycetidae</taxon>
        <taxon>Sordariales</taxon>
        <taxon>Lasiosphaeriaceae</taxon>
        <taxon>Immersiella</taxon>
    </lineage>
</organism>
<feature type="transmembrane region" description="Helical" evidence="7">
    <location>
        <begin position="379"/>
        <end position="401"/>
    </location>
</feature>
<feature type="transmembrane region" description="Helical" evidence="7">
    <location>
        <begin position="207"/>
        <end position="229"/>
    </location>
</feature>
<feature type="compositionally biased region" description="Low complexity" evidence="6">
    <location>
        <begin position="58"/>
        <end position="75"/>
    </location>
</feature>
<dbReference type="GO" id="GO:0055085">
    <property type="term" value="P:transmembrane transport"/>
    <property type="evidence" value="ECO:0007669"/>
    <property type="project" value="InterPro"/>
</dbReference>
<gene>
    <name evidence="9" type="ORF">B0T14DRAFT_4429</name>
</gene>
<dbReference type="AlphaFoldDB" id="A0AA39XCP5"/>
<feature type="transmembrane region" description="Helical" evidence="7">
    <location>
        <begin position="321"/>
        <end position="344"/>
    </location>
</feature>
<feature type="domain" description="Amino acid permease/ SLC12A" evidence="8">
    <location>
        <begin position="126"/>
        <end position="655"/>
    </location>
</feature>
<feature type="region of interest" description="Disordered" evidence="6">
    <location>
        <begin position="52"/>
        <end position="75"/>
    </location>
</feature>
<keyword evidence="5 7" id="KW-0472">Membrane</keyword>
<feature type="transmembrane region" description="Helical" evidence="7">
    <location>
        <begin position="537"/>
        <end position="564"/>
    </location>
</feature>
<dbReference type="PANTHER" id="PTHR43495:SF5">
    <property type="entry name" value="GAMMA-AMINOBUTYRIC ACID PERMEASE"/>
    <property type="match status" value="1"/>
</dbReference>
<evidence type="ECO:0000256" key="1">
    <source>
        <dbReference type="ARBA" id="ARBA00004141"/>
    </source>
</evidence>
<keyword evidence="4 7" id="KW-1133">Transmembrane helix</keyword>
<feature type="transmembrane region" description="Helical" evidence="7">
    <location>
        <begin position="241"/>
        <end position="262"/>
    </location>
</feature>
<dbReference type="Proteomes" id="UP001175000">
    <property type="component" value="Unassembled WGS sequence"/>
</dbReference>
<evidence type="ECO:0000259" key="8">
    <source>
        <dbReference type="Pfam" id="PF00324"/>
    </source>
</evidence>
<feature type="transmembrane region" description="Helical" evidence="7">
    <location>
        <begin position="633"/>
        <end position="652"/>
    </location>
</feature>
<evidence type="ECO:0000313" key="9">
    <source>
        <dbReference type="EMBL" id="KAK0631514.1"/>
    </source>
</evidence>
<accession>A0AA39XCP5</accession>
<dbReference type="EMBL" id="JAULSU010000001">
    <property type="protein sequence ID" value="KAK0631514.1"/>
    <property type="molecule type" value="Genomic_DNA"/>
</dbReference>
<dbReference type="InterPro" id="IPR004841">
    <property type="entry name" value="AA-permease/SLC12A_dom"/>
</dbReference>
<keyword evidence="3 7" id="KW-0812">Transmembrane</keyword>
<feature type="transmembrane region" description="Helical" evidence="7">
    <location>
        <begin position="507"/>
        <end position="525"/>
    </location>
</feature>
<sequence>MSTSHEGSEVPDWFPDWAPTPLAHRQDATATQAHDIPRWNPFTAQAGAGLRPTLSQETTPQPTPTGLAPPGGLAPAISQTEASARRVSAVTAEAEGETGYTYAEEIRIVVQPSQDRLVKRKLRGIHLFMITINATLGTGLYWRGGQILELGGPLAVLLAFLIVGILAWAVMQCITELLCIWPVPGAMSVYVSEFVDTELGIAVGVAYWFTYSVSFAALIATTAALLDFWPGIKDNRAIDGGITYFLIPLVLVGTNAFGIQTYGWIEVFFGSLKITMLIIIMITLIVIKGKAVNSSRGDMTGEYWGDATAFDTVAAKDWGTALMMCLSFATFAYVGVEIIAASALEAKWPKRRTAEDRVDSDISRRSNDTLIGSSVKFSAIYISVLATIAYSVSGALVSLDISRADCQLPRLSWLTEEADNCSVAQDQHSETSTASAFVIIAQQSGTPHLADIFNVFLIFTALTCANTNLYVASRTLFGLTSRLEGGKGQPWLLRILAWFGRTNHRKVPMRAMVFSAIAFWWVPFLQLKEGIGPDTAIGMFIEVLAEMGSVGVLIVWACQCLAFIRYYHCIYRHRVVLEAQRIAQVRRWDKGDWKDYPYRSHGQPFVAYLALVGCVAVMFVANGAALWSGFHVLPFLSSYLIVMVFFGLWVLLKLFRGAKWSLVDLSKPSHVVKKFKDLHDIRLGAS</sequence>
<evidence type="ECO:0000313" key="10">
    <source>
        <dbReference type="Proteomes" id="UP001175000"/>
    </source>
</evidence>
<dbReference type="Pfam" id="PF00324">
    <property type="entry name" value="AA_permease"/>
    <property type="match status" value="1"/>
</dbReference>
<protein>
    <submittedName>
        <fullName evidence="9">Amino acid permease-domain-containing protein</fullName>
    </submittedName>
</protein>
<evidence type="ECO:0000256" key="4">
    <source>
        <dbReference type="ARBA" id="ARBA00022989"/>
    </source>
</evidence>
<reference evidence="9" key="1">
    <citation type="submission" date="2023-06" db="EMBL/GenBank/DDBJ databases">
        <title>Genome-scale phylogeny and comparative genomics of the fungal order Sordariales.</title>
        <authorList>
            <consortium name="Lawrence Berkeley National Laboratory"/>
            <person name="Hensen N."/>
            <person name="Bonometti L."/>
            <person name="Westerberg I."/>
            <person name="Brannstrom I.O."/>
            <person name="Guillou S."/>
            <person name="Cros-Aarteil S."/>
            <person name="Calhoun S."/>
            <person name="Haridas S."/>
            <person name="Kuo A."/>
            <person name="Mondo S."/>
            <person name="Pangilinan J."/>
            <person name="Riley R."/>
            <person name="Labutti K."/>
            <person name="Andreopoulos B."/>
            <person name="Lipzen A."/>
            <person name="Chen C."/>
            <person name="Yanf M."/>
            <person name="Daum C."/>
            <person name="Ng V."/>
            <person name="Clum A."/>
            <person name="Steindorff A."/>
            <person name="Ohm R."/>
            <person name="Martin F."/>
            <person name="Silar P."/>
            <person name="Natvig D."/>
            <person name="Lalanne C."/>
            <person name="Gautier V."/>
            <person name="Ament-Velasquez S.L."/>
            <person name="Kruys A."/>
            <person name="Hutchinson M.I."/>
            <person name="Powell A.J."/>
            <person name="Barry K."/>
            <person name="Miller A.N."/>
            <person name="Grigoriev I.V."/>
            <person name="Debuchy R."/>
            <person name="Gladieux P."/>
            <person name="Thoren M.H."/>
            <person name="Johannesson H."/>
        </authorList>
    </citation>
    <scope>NUCLEOTIDE SEQUENCE</scope>
    <source>
        <strain evidence="9">CBS 606.72</strain>
    </source>
</reference>
<evidence type="ECO:0000256" key="3">
    <source>
        <dbReference type="ARBA" id="ARBA00022692"/>
    </source>
</evidence>
<dbReference type="Gene3D" id="1.20.1740.10">
    <property type="entry name" value="Amino acid/polyamine transporter I"/>
    <property type="match status" value="1"/>
</dbReference>
<evidence type="ECO:0000256" key="7">
    <source>
        <dbReference type="SAM" id="Phobius"/>
    </source>
</evidence>
<dbReference type="GO" id="GO:0016020">
    <property type="term" value="C:membrane"/>
    <property type="evidence" value="ECO:0007669"/>
    <property type="project" value="UniProtKB-SubCell"/>
</dbReference>
<evidence type="ECO:0000256" key="2">
    <source>
        <dbReference type="ARBA" id="ARBA00022448"/>
    </source>
</evidence>
<proteinExistence type="predicted"/>
<feature type="transmembrane region" description="Helical" evidence="7">
    <location>
        <begin position="125"/>
        <end position="144"/>
    </location>
</feature>
<keyword evidence="10" id="KW-1185">Reference proteome</keyword>
<evidence type="ECO:0000256" key="6">
    <source>
        <dbReference type="SAM" id="MobiDB-lite"/>
    </source>
</evidence>
<evidence type="ECO:0000256" key="5">
    <source>
        <dbReference type="ARBA" id="ARBA00023136"/>
    </source>
</evidence>
<feature type="transmembrane region" description="Helical" evidence="7">
    <location>
        <begin position="605"/>
        <end position="627"/>
    </location>
</feature>
<comment type="subcellular location">
    <subcellularLocation>
        <location evidence="1">Membrane</location>
        <topology evidence="1">Multi-pass membrane protein</topology>
    </subcellularLocation>
</comment>
<name>A0AA39XCP5_9PEZI</name>
<feature type="transmembrane region" description="Helical" evidence="7">
    <location>
        <begin position="268"/>
        <end position="287"/>
    </location>
</feature>
<feature type="transmembrane region" description="Helical" evidence="7">
    <location>
        <begin position="150"/>
        <end position="170"/>
    </location>
</feature>
<comment type="caution">
    <text evidence="9">The sequence shown here is derived from an EMBL/GenBank/DDBJ whole genome shotgun (WGS) entry which is preliminary data.</text>
</comment>
<keyword evidence="2" id="KW-0813">Transport</keyword>